<dbReference type="Pfam" id="PF04235">
    <property type="entry name" value="DUF418"/>
    <property type="match status" value="1"/>
</dbReference>
<sequence length="399" mass="46201">MTDLLPPLNKRLDVVDALRGFALMAIVILHSLEHYNLYCIPEGMPDWLNMLDLGVWETTFFLMAGKAYATFSLLFGFSFYIQFRNEQARGGDFRRRFAWRMFLLFLFAQFHSLFYNGDILLLYAVAGLLLIPVCRLKDKTVFIIALACLFQPFEWGRVLYSLFHSGYTPLSDGYITYKQLALPVMKDGNFLELLRSNIWHGQLYSNFWQVEHGRLFQTVGLFMYGLLLGRRQYFIPSAQSVRRWRTVCTVCAAAFGPLWYIKESMGDMLHTAGLDRLSVPMDTIVMSWFNIAFMGLLVAAFTLAWFRTNGLRIQRFIIPYGRMSLTNYITQSIIGVFLYYGYGLGLYKTTGATVTFLIGLGIVGLQLFWSRRWLARHKQGPFETIWSKGTWLGHQRNRA</sequence>
<dbReference type="InterPro" id="IPR007349">
    <property type="entry name" value="DUF418"/>
</dbReference>
<feature type="transmembrane region" description="Helical" evidence="1">
    <location>
        <begin position="58"/>
        <end position="81"/>
    </location>
</feature>
<name>A0A1C7PCF3_9BACT</name>
<feature type="domain" description="DUF418" evidence="2">
    <location>
        <begin position="228"/>
        <end position="392"/>
    </location>
</feature>
<keyword evidence="1" id="KW-0472">Membrane</keyword>
<dbReference type="KEGG" id="agl:PYTT_2546"/>
<feature type="transmembrane region" description="Helical" evidence="1">
    <location>
        <begin position="349"/>
        <end position="369"/>
    </location>
</feature>
<keyword evidence="1" id="KW-0812">Transmembrane</keyword>
<accession>A0A1C7PCF3</accession>
<protein>
    <recommendedName>
        <fullName evidence="2">DUF418 domain-containing protein</fullName>
    </recommendedName>
</protein>
<dbReference type="STRING" id="1679444.PYTT_2546"/>
<evidence type="ECO:0000313" key="4">
    <source>
        <dbReference type="Proteomes" id="UP000176204"/>
    </source>
</evidence>
<dbReference type="PATRIC" id="fig|1679444.3.peg.2722"/>
<dbReference type="EMBL" id="LT629973">
    <property type="protein sequence ID" value="SEI01151.1"/>
    <property type="molecule type" value="Genomic_DNA"/>
</dbReference>
<gene>
    <name evidence="3" type="ORF">PYTT_2546</name>
</gene>
<dbReference type="RefSeq" id="WP_067774998.1">
    <property type="nucleotide sequence ID" value="NZ_LIGX01000020.1"/>
</dbReference>
<feature type="transmembrane region" description="Helical" evidence="1">
    <location>
        <begin position="97"/>
        <end position="114"/>
    </location>
</feature>
<feature type="transmembrane region" description="Helical" evidence="1">
    <location>
        <begin position="284"/>
        <end position="305"/>
    </location>
</feature>
<evidence type="ECO:0000259" key="2">
    <source>
        <dbReference type="Pfam" id="PF04235"/>
    </source>
</evidence>
<reference evidence="4" key="1">
    <citation type="submission" date="2016-09" db="EMBL/GenBank/DDBJ databases">
        <authorList>
            <person name="Koehorst J."/>
        </authorList>
    </citation>
    <scope>NUCLEOTIDE SEQUENCE [LARGE SCALE GENOMIC DNA]</scope>
</reference>
<dbReference type="InterPro" id="IPR052529">
    <property type="entry name" value="Bact_Transport_Assoc"/>
</dbReference>
<dbReference type="PANTHER" id="PTHR30590:SF2">
    <property type="entry name" value="INNER MEMBRANE PROTEIN"/>
    <property type="match status" value="1"/>
</dbReference>
<feature type="transmembrane region" description="Helical" evidence="1">
    <location>
        <begin position="244"/>
        <end position="261"/>
    </location>
</feature>
<dbReference type="AlphaFoldDB" id="A0A1C7PCF3"/>
<dbReference type="Proteomes" id="UP000176204">
    <property type="component" value="Chromosome I"/>
</dbReference>
<keyword evidence="1" id="KW-1133">Transmembrane helix</keyword>
<organism evidence="3 4">
    <name type="scientific">Akkermansia glycaniphila</name>
    <dbReference type="NCBI Taxonomy" id="1679444"/>
    <lineage>
        <taxon>Bacteria</taxon>
        <taxon>Pseudomonadati</taxon>
        <taxon>Verrucomicrobiota</taxon>
        <taxon>Verrucomicrobiia</taxon>
        <taxon>Verrucomicrobiales</taxon>
        <taxon>Akkermansiaceae</taxon>
        <taxon>Akkermansia</taxon>
    </lineage>
</organism>
<evidence type="ECO:0000313" key="3">
    <source>
        <dbReference type="EMBL" id="SEI01151.1"/>
    </source>
</evidence>
<proteinExistence type="predicted"/>
<evidence type="ECO:0000256" key="1">
    <source>
        <dbReference type="SAM" id="Phobius"/>
    </source>
</evidence>
<feature type="transmembrane region" description="Helical" evidence="1">
    <location>
        <begin position="120"/>
        <end position="136"/>
    </location>
</feature>
<feature type="transmembrane region" description="Helical" evidence="1">
    <location>
        <begin position="325"/>
        <end position="343"/>
    </location>
</feature>
<dbReference type="PANTHER" id="PTHR30590">
    <property type="entry name" value="INNER MEMBRANE PROTEIN"/>
    <property type="match status" value="1"/>
</dbReference>
<dbReference type="OrthoDB" id="9807744at2"/>
<keyword evidence="4" id="KW-1185">Reference proteome</keyword>